<evidence type="ECO:0000256" key="1">
    <source>
        <dbReference type="SAM" id="Phobius"/>
    </source>
</evidence>
<dbReference type="STRING" id="1297750.SAMN05444405_11049"/>
<protein>
    <recommendedName>
        <fullName evidence="4">Membrane domain of glycerophosphoryl diester phosphodiesterase</fullName>
    </recommendedName>
</protein>
<dbReference type="AlphaFoldDB" id="A0A1M5CHQ6"/>
<feature type="transmembrane region" description="Helical" evidence="1">
    <location>
        <begin position="159"/>
        <end position="181"/>
    </location>
</feature>
<proteinExistence type="predicted"/>
<dbReference type="RefSeq" id="WP_073401902.1">
    <property type="nucleotide sequence ID" value="NZ_FQTV01000010.1"/>
</dbReference>
<dbReference type="EMBL" id="FQTV01000010">
    <property type="protein sequence ID" value="SHF54293.1"/>
    <property type="molecule type" value="Genomic_DNA"/>
</dbReference>
<evidence type="ECO:0000313" key="2">
    <source>
        <dbReference type="EMBL" id="SHF54293.1"/>
    </source>
</evidence>
<accession>A0A1M5CHQ6</accession>
<feature type="transmembrane region" description="Helical" evidence="1">
    <location>
        <begin position="249"/>
        <end position="271"/>
    </location>
</feature>
<name>A0A1M5CHQ6_9BACE</name>
<reference evidence="2 3" key="1">
    <citation type="submission" date="2016-11" db="EMBL/GenBank/DDBJ databases">
        <authorList>
            <person name="Jaros S."/>
            <person name="Januszkiewicz K."/>
            <person name="Wedrychowicz H."/>
        </authorList>
    </citation>
    <scope>NUCLEOTIDE SEQUENCE [LARGE SCALE GENOMIC DNA]</scope>
    <source>
        <strain evidence="2 3">DSM 26991</strain>
    </source>
</reference>
<keyword evidence="1" id="KW-0812">Transmembrane</keyword>
<gene>
    <name evidence="2" type="ORF">SAMN05444405_11049</name>
</gene>
<keyword evidence="1" id="KW-1133">Transmembrane helix</keyword>
<evidence type="ECO:0000313" key="3">
    <source>
        <dbReference type="Proteomes" id="UP000184509"/>
    </source>
</evidence>
<feature type="transmembrane region" description="Helical" evidence="1">
    <location>
        <begin position="76"/>
        <end position="102"/>
    </location>
</feature>
<sequence>MEKQTSKIVFYKSRSLAGRFSAAFDFIENNFKVLAKFSSFIILPVAVLLSLFFIVYNNLAAQIVQGNIAASGLTQYIALVSALVLVCIIGDILFKGTVFALVKEYSLRESIARLSFKEMKNKLVANIKRFLIISLVLALLFIVYMALLAGLVFLSPWTLVLTFPFLLFITIPFTYAQEIYMFEDIKAMAAVKKGFKLGVPNWAGTFFLLILAEIFALIIQGIAFTPWGVGSFVQSLSFSSILDGNTSTLPAYFSILMFVLSVIGYFVSYLAQLLPSISMMFQYFSATQKQVEKDLEINQPL</sequence>
<feature type="transmembrane region" description="Helical" evidence="1">
    <location>
        <begin position="37"/>
        <end position="56"/>
    </location>
</feature>
<dbReference type="Proteomes" id="UP000184509">
    <property type="component" value="Unassembled WGS sequence"/>
</dbReference>
<dbReference type="OrthoDB" id="1049480at2"/>
<feature type="transmembrane region" description="Helical" evidence="1">
    <location>
        <begin position="130"/>
        <end position="153"/>
    </location>
</feature>
<keyword evidence="1" id="KW-0472">Membrane</keyword>
<feature type="transmembrane region" description="Helical" evidence="1">
    <location>
        <begin position="202"/>
        <end position="229"/>
    </location>
</feature>
<keyword evidence="3" id="KW-1185">Reference proteome</keyword>
<evidence type="ECO:0008006" key="4">
    <source>
        <dbReference type="Google" id="ProtNLM"/>
    </source>
</evidence>
<organism evidence="2 3">
    <name type="scientific">Bacteroides luti</name>
    <dbReference type="NCBI Taxonomy" id="1297750"/>
    <lineage>
        <taxon>Bacteria</taxon>
        <taxon>Pseudomonadati</taxon>
        <taxon>Bacteroidota</taxon>
        <taxon>Bacteroidia</taxon>
        <taxon>Bacteroidales</taxon>
        <taxon>Bacteroidaceae</taxon>
        <taxon>Bacteroides</taxon>
    </lineage>
</organism>